<dbReference type="InterPro" id="IPR003740">
    <property type="entry name" value="YitT"/>
</dbReference>
<dbReference type="Proteomes" id="UP000490386">
    <property type="component" value="Unassembled WGS sequence"/>
</dbReference>
<dbReference type="Pfam" id="PF02588">
    <property type="entry name" value="YitT_membrane"/>
    <property type="match status" value="1"/>
</dbReference>
<protein>
    <submittedName>
        <fullName evidence="7">YitT family protein</fullName>
    </submittedName>
</protein>
<dbReference type="EMBL" id="WBJX01000001">
    <property type="protein sequence ID" value="KAB1638923.1"/>
    <property type="molecule type" value="Genomic_DNA"/>
</dbReference>
<reference evidence="7 8" key="1">
    <citation type="submission" date="2019-09" db="EMBL/GenBank/DDBJ databases">
        <title>Phylogeny of genus Pseudoclavibacter and closely related genus.</title>
        <authorList>
            <person name="Li Y."/>
        </authorList>
    </citation>
    <scope>NUCLEOTIDE SEQUENCE [LARGE SCALE GENOMIC DNA]</scope>
    <source>
        <strain evidence="7 8">THG-MD12</strain>
    </source>
</reference>
<evidence type="ECO:0000313" key="8">
    <source>
        <dbReference type="Proteomes" id="UP000490386"/>
    </source>
</evidence>
<feature type="transmembrane region" description="Helical" evidence="6">
    <location>
        <begin position="156"/>
        <end position="176"/>
    </location>
</feature>
<evidence type="ECO:0000256" key="2">
    <source>
        <dbReference type="ARBA" id="ARBA00022475"/>
    </source>
</evidence>
<proteinExistence type="predicted"/>
<keyword evidence="5 6" id="KW-0472">Membrane</keyword>
<dbReference type="OrthoDB" id="3296441at2"/>
<organism evidence="7 8">
    <name type="scientific">Pseudoclavibacter terrae</name>
    <dbReference type="NCBI Taxonomy" id="1530195"/>
    <lineage>
        <taxon>Bacteria</taxon>
        <taxon>Bacillati</taxon>
        <taxon>Actinomycetota</taxon>
        <taxon>Actinomycetes</taxon>
        <taxon>Micrococcales</taxon>
        <taxon>Microbacteriaceae</taxon>
        <taxon>Pseudoclavibacter</taxon>
    </lineage>
</organism>
<gene>
    <name evidence="7" type="ORF">F8O03_00765</name>
</gene>
<comment type="subcellular location">
    <subcellularLocation>
        <location evidence="1">Cell membrane</location>
        <topology evidence="1">Multi-pass membrane protein</topology>
    </subcellularLocation>
</comment>
<feature type="transmembrane region" description="Helical" evidence="6">
    <location>
        <begin position="23"/>
        <end position="40"/>
    </location>
</feature>
<feature type="transmembrane region" description="Helical" evidence="6">
    <location>
        <begin position="182"/>
        <end position="200"/>
    </location>
</feature>
<feature type="transmembrane region" description="Helical" evidence="6">
    <location>
        <begin position="60"/>
        <end position="81"/>
    </location>
</feature>
<dbReference type="InterPro" id="IPR051461">
    <property type="entry name" value="UPF0750_membrane"/>
</dbReference>
<name>A0A7J5B425_9MICO</name>
<comment type="caution">
    <text evidence="7">The sequence shown here is derived from an EMBL/GenBank/DDBJ whole genome shotgun (WGS) entry which is preliminary data.</text>
</comment>
<dbReference type="PANTHER" id="PTHR33545">
    <property type="entry name" value="UPF0750 MEMBRANE PROTEIN YITT-RELATED"/>
    <property type="match status" value="1"/>
</dbReference>
<evidence type="ECO:0000256" key="4">
    <source>
        <dbReference type="ARBA" id="ARBA00022989"/>
    </source>
</evidence>
<evidence type="ECO:0000256" key="3">
    <source>
        <dbReference type="ARBA" id="ARBA00022692"/>
    </source>
</evidence>
<dbReference type="PANTHER" id="PTHR33545:SF5">
    <property type="entry name" value="UPF0750 MEMBRANE PROTEIN YITT"/>
    <property type="match status" value="1"/>
</dbReference>
<keyword evidence="3 6" id="KW-0812">Transmembrane</keyword>
<dbReference type="GO" id="GO:0005886">
    <property type="term" value="C:plasma membrane"/>
    <property type="evidence" value="ECO:0007669"/>
    <property type="project" value="UniProtKB-SubCell"/>
</dbReference>
<evidence type="ECO:0000256" key="6">
    <source>
        <dbReference type="SAM" id="Phobius"/>
    </source>
</evidence>
<evidence type="ECO:0000256" key="5">
    <source>
        <dbReference type="ARBA" id="ARBA00023136"/>
    </source>
</evidence>
<dbReference type="RefSeq" id="WP_151421970.1">
    <property type="nucleotide sequence ID" value="NZ_WBJX01000001.1"/>
</dbReference>
<keyword evidence="2" id="KW-1003">Cell membrane</keyword>
<dbReference type="AlphaFoldDB" id="A0A7J5B425"/>
<feature type="transmembrane region" description="Helical" evidence="6">
    <location>
        <begin position="88"/>
        <end position="106"/>
    </location>
</feature>
<keyword evidence="4 6" id="KW-1133">Transmembrane helix</keyword>
<sequence>MTEAAVRVPELVEPPRHRAIDDIAGLAVGALVISFGLFLLKSGGLVTGGTAGLSLLLGYVLPIPFGAIFVVVNLPFFALAARGKGWRFVARSLVSIVLVSLLTSLHASTVGPLELHPVYAAILGNVLCGVGLLILFRHNSSLGGFTVVALVVQDRFGFRAGYVLLALDLCVVLASFTVLAPVLVLVSALGAGVLSGIIMLNHRPGRYRAS</sequence>
<accession>A0A7J5B425</accession>
<evidence type="ECO:0000256" key="1">
    <source>
        <dbReference type="ARBA" id="ARBA00004651"/>
    </source>
</evidence>
<evidence type="ECO:0000313" key="7">
    <source>
        <dbReference type="EMBL" id="KAB1638923.1"/>
    </source>
</evidence>
<feature type="transmembrane region" description="Helical" evidence="6">
    <location>
        <begin position="118"/>
        <end position="136"/>
    </location>
</feature>
<keyword evidence="8" id="KW-1185">Reference proteome</keyword>